<keyword evidence="2" id="KW-0560">Oxidoreductase</keyword>
<reference evidence="5 6" key="1">
    <citation type="submission" date="2016-10" db="EMBL/GenBank/DDBJ databases">
        <authorList>
            <person name="de Groot N.N."/>
        </authorList>
    </citation>
    <scope>NUCLEOTIDE SEQUENCE [LARGE SCALE GENOMIC DNA]</scope>
    <source>
        <strain evidence="5 6">JCM 21544</strain>
    </source>
</reference>
<dbReference type="AlphaFoldDB" id="A0A1G9A0M4"/>
<evidence type="ECO:0000313" key="5">
    <source>
        <dbReference type="EMBL" id="SDK20883.1"/>
    </source>
</evidence>
<dbReference type="Gene3D" id="3.60.130.10">
    <property type="entry name" value="Clavaminate synthase-like"/>
    <property type="match status" value="1"/>
</dbReference>
<evidence type="ECO:0000313" key="6">
    <source>
        <dbReference type="Proteomes" id="UP000198706"/>
    </source>
</evidence>
<dbReference type="PANTHER" id="PTHR10696:SF56">
    <property type="entry name" value="TAUD_TFDA-LIKE DOMAIN-CONTAINING PROTEIN"/>
    <property type="match status" value="1"/>
</dbReference>
<evidence type="ECO:0000259" key="4">
    <source>
        <dbReference type="Pfam" id="PF02668"/>
    </source>
</evidence>
<proteinExistence type="predicted"/>
<feature type="domain" description="TauD/TfdA-like" evidence="4">
    <location>
        <begin position="47"/>
        <end position="336"/>
    </location>
</feature>
<organism evidence="5 6">
    <name type="scientific">Pseudomonas indica</name>
    <dbReference type="NCBI Taxonomy" id="137658"/>
    <lineage>
        <taxon>Bacteria</taxon>
        <taxon>Pseudomonadati</taxon>
        <taxon>Pseudomonadota</taxon>
        <taxon>Gammaproteobacteria</taxon>
        <taxon>Pseudomonadales</taxon>
        <taxon>Pseudomonadaceae</taxon>
        <taxon>Pseudomonas</taxon>
    </lineage>
</organism>
<protein>
    <submittedName>
        <fullName evidence="5">Taurine dioxygenase, alpha-ketoglutarate-dependent</fullName>
    </submittedName>
</protein>
<dbReference type="GO" id="GO:0017000">
    <property type="term" value="P:antibiotic biosynthetic process"/>
    <property type="evidence" value="ECO:0007669"/>
    <property type="project" value="UniProtKB-KW"/>
</dbReference>
<dbReference type="STRING" id="137658.SAMN05216186_10564"/>
<dbReference type="RefSeq" id="WP_084333589.1">
    <property type="nucleotide sequence ID" value="NZ_FNFD01000005.1"/>
</dbReference>
<keyword evidence="5" id="KW-0223">Dioxygenase</keyword>
<gene>
    <name evidence="5" type="ORF">SAMN05216186_10564</name>
</gene>
<dbReference type="EMBL" id="FNFD01000005">
    <property type="protein sequence ID" value="SDK20883.1"/>
    <property type="molecule type" value="Genomic_DNA"/>
</dbReference>
<sequence length="350" mass="39004">MTAIPPSGNRPVAGAARRKPIVLSQQSIVSERLLDSAWDLPWLVEPNLAGVDLVQWAAQNRDALEQKLLQHGAILFRGFDVRSVEHFNAVIGSLSSGALEYMFRASPRTRVGGNIYTSTDYPADQVIFPHNEHSYSPRFPLRLFFYCHQPSETGGETPIGSVRRVKSLIPAEIVETFRRKKILYVRNYGDGFGLPWPSVFQTDDRAEVAAYCASVGIEVEWKDDNRLRTRQVGAALARHPRTGEEVWFNHGTFFHVSTLPAAIRDSLGAGFSPMDLPTNTFYGDGSPIEQDVLETLRAAYLDSLVKFRWQRGDVLLLDNMLAVHGREPYGGPRKIYTGMAEATAGSDVQL</sequence>
<dbReference type="InterPro" id="IPR042098">
    <property type="entry name" value="TauD-like_sf"/>
</dbReference>
<dbReference type="Proteomes" id="UP000198706">
    <property type="component" value="Unassembled WGS sequence"/>
</dbReference>
<comment type="cofactor">
    <cofactor evidence="1">
        <name>Fe(2+)</name>
        <dbReference type="ChEBI" id="CHEBI:29033"/>
    </cofactor>
</comment>
<dbReference type="InterPro" id="IPR003819">
    <property type="entry name" value="TauD/TfdA-like"/>
</dbReference>
<evidence type="ECO:0000256" key="3">
    <source>
        <dbReference type="ARBA" id="ARBA00023194"/>
    </source>
</evidence>
<name>A0A1G9A0M4_9PSED</name>
<dbReference type="PANTHER" id="PTHR10696">
    <property type="entry name" value="GAMMA-BUTYROBETAINE HYDROXYLASE-RELATED"/>
    <property type="match status" value="1"/>
</dbReference>
<keyword evidence="3" id="KW-0045">Antibiotic biosynthesis</keyword>
<dbReference type="GO" id="GO:0016706">
    <property type="term" value="F:2-oxoglutarate-dependent dioxygenase activity"/>
    <property type="evidence" value="ECO:0007669"/>
    <property type="project" value="UniProtKB-ARBA"/>
</dbReference>
<evidence type="ECO:0000256" key="1">
    <source>
        <dbReference type="ARBA" id="ARBA00001954"/>
    </source>
</evidence>
<dbReference type="InterPro" id="IPR050411">
    <property type="entry name" value="AlphaKG_dependent_hydroxylases"/>
</dbReference>
<dbReference type="Pfam" id="PF02668">
    <property type="entry name" value="TauD"/>
    <property type="match status" value="1"/>
</dbReference>
<dbReference type="SUPFAM" id="SSF51197">
    <property type="entry name" value="Clavaminate synthase-like"/>
    <property type="match status" value="1"/>
</dbReference>
<evidence type="ECO:0000256" key="2">
    <source>
        <dbReference type="ARBA" id="ARBA00023002"/>
    </source>
</evidence>
<accession>A0A1G9A0M4</accession>
<keyword evidence="6" id="KW-1185">Reference proteome</keyword>